<dbReference type="Proteomes" id="UP001597509">
    <property type="component" value="Unassembled WGS sequence"/>
</dbReference>
<gene>
    <name evidence="2" type="ORF">ACFS6I_07565</name>
</gene>
<comment type="caution">
    <text evidence="2">The sequence shown here is derived from an EMBL/GenBank/DDBJ whole genome shotgun (WGS) entry which is preliminary data.</text>
</comment>
<keyword evidence="3" id="KW-1185">Reference proteome</keyword>
<dbReference type="RefSeq" id="WP_380919314.1">
    <property type="nucleotide sequence ID" value="NZ_JBHUPE010000004.1"/>
</dbReference>
<name>A0ABW5YTJ3_9SPHI</name>
<proteinExistence type="predicted"/>
<feature type="signal peptide" evidence="1">
    <location>
        <begin position="1"/>
        <end position="35"/>
    </location>
</feature>
<evidence type="ECO:0000313" key="3">
    <source>
        <dbReference type="Proteomes" id="UP001597509"/>
    </source>
</evidence>
<organism evidence="2 3">
    <name type="scientific">Sphingobacterium anhuiense</name>
    <dbReference type="NCBI Taxonomy" id="493780"/>
    <lineage>
        <taxon>Bacteria</taxon>
        <taxon>Pseudomonadati</taxon>
        <taxon>Bacteroidota</taxon>
        <taxon>Sphingobacteriia</taxon>
        <taxon>Sphingobacteriales</taxon>
        <taxon>Sphingobacteriaceae</taxon>
        <taxon>Sphingobacterium</taxon>
    </lineage>
</organism>
<keyword evidence="1" id="KW-0732">Signal</keyword>
<dbReference type="EMBL" id="JBHUPE010000004">
    <property type="protein sequence ID" value="MFD2903774.1"/>
    <property type="molecule type" value="Genomic_DNA"/>
</dbReference>
<accession>A0ABW5YTJ3</accession>
<evidence type="ECO:0000313" key="2">
    <source>
        <dbReference type="EMBL" id="MFD2903774.1"/>
    </source>
</evidence>
<sequence>MKTMKLFKSATTSKICVIVANLFFGSASLSTYCFAQHSGPIVQEESRQSKTVPLDQLLGYYQLPNKVAFIEFTLKDELLFAKQLWDNKEYQLIRINETNFESKEEGHKIEFIKDSSGHFNHAKILGRITMTKVEFDPKKTKQLSVEQLGRLEGNYTFNDDNNLKINIRSSGSGLMLKQLWDNKEIAFTPRSETFFLNDDSTFPLTFLLREGKAIQVTCFENDIWIKVK</sequence>
<protein>
    <submittedName>
        <fullName evidence="2">Uncharacterized protein</fullName>
    </submittedName>
</protein>
<evidence type="ECO:0000256" key="1">
    <source>
        <dbReference type="SAM" id="SignalP"/>
    </source>
</evidence>
<reference evidence="3" key="1">
    <citation type="journal article" date="2019" name="Int. J. Syst. Evol. Microbiol.">
        <title>The Global Catalogue of Microorganisms (GCM) 10K type strain sequencing project: providing services to taxonomists for standard genome sequencing and annotation.</title>
        <authorList>
            <consortium name="The Broad Institute Genomics Platform"/>
            <consortium name="The Broad Institute Genome Sequencing Center for Infectious Disease"/>
            <person name="Wu L."/>
            <person name="Ma J."/>
        </authorList>
    </citation>
    <scope>NUCLEOTIDE SEQUENCE [LARGE SCALE GENOMIC DNA]</scope>
    <source>
        <strain evidence="3">KCTC 22209</strain>
    </source>
</reference>
<feature type="chain" id="PRO_5047502886" evidence="1">
    <location>
        <begin position="36"/>
        <end position="228"/>
    </location>
</feature>